<evidence type="ECO:0000313" key="10">
    <source>
        <dbReference type="Proteomes" id="UP000287033"/>
    </source>
</evidence>
<dbReference type="SMART" id="SM00398">
    <property type="entry name" value="HMG"/>
    <property type="match status" value="1"/>
</dbReference>
<evidence type="ECO:0000256" key="3">
    <source>
        <dbReference type="ARBA" id="ARBA00023163"/>
    </source>
</evidence>
<dbReference type="Gene3D" id="1.10.30.10">
    <property type="entry name" value="High mobility group box domain"/>
    <property type="match status" value="1"/>
</dbReference>
<organism evidence="9 10">
    <name type="scientific">Chiloscyllium punctatum</name>
    <name type="common">Brownbanded bambooshark</name>
    <name type="synonym">Hemiscyllium punctatum</name>
    <dbReference type="NCBI Taxonomy" id="137246"/>
    <lineage>
        <taxon>Eukaryota</taxon>
        <taxon>Metazoa</taxon>
        <taxon>Chordata</taxon>
        <taxon>Craniata</taxon>
        <taxon>Vertebrata</taxon>
        <taxon>Chondrichthyes</taxon>
        <taxon>Elasmobranchii</taxon>
        <taxon>Galeomorphii</taxon>
        <taxon>Galeoidea</taxon>
        <taxon>Orectolobiformes</taxon>
        <taxon>Hemiscylliidae</taxon>
        <taxon>Chiloscyllium</taxon>
    </lineage>
</organism>
<feature type="region of interest" description="Disordered" evidence="7">
    <location>
        <begin position="248"/>
        <end position="317"/>
    </location>
</feature>
<dbReference type="PANTHER" id="PTHR45789">
    <property type="entry name" value="FI18025P1"/>
    <property type="match status" value="1"/>
</dbReference>
<name>A0A401SVF0_CHIPU</name>
<dbReference type="OMA" id="KEPCYED"/>
<feature type="compositionally biased region" description="Polar residues" evidence="7">
    <location>
        <begin position="278"/>
        <end position="295"/>
    </location>
</feature>
<gene>
    <name evidence="9" type="ORF">chiPu_0012816</name>
</gene>
<dbReference type="SUPFAM" id="SSF47095">
    <property type="entry name" value="HMG-box"/>
    <property type="match status" value="1"/>
</dbReference>
<reference evidence="9 10" key="1">
    <citation type="journal article" date="2018" name="Nat. Ecol. Evol.">
        <title>Shark genomes provide insights into elasmobranch evolution and the origin of vertebrates.</title>
        <authorList>
            <person name="Hara Y"/>
            <person name="Yamaguchi K"/>
            <person name="Onimaru K"/>
            <person name="Kadota M"/>
            <person name="Koyanagi M"/>
            <person name="Keeley SD"/>
            <person name="Tatsumi K"/>
            <person name="Tanaka K"/>
            <person name="Motone F"/>
            <person name="Kageyama Y"/>
            <person name="Nozu R"/>
            <person name="Adachi N"/>
            <person name="Nishimura O"/>
            <person name="Nakagawa R"/>
            <person name="Tanegashima C"/>
            <person name="Kiyatake I"/>
            <person name="Matsumoto R"/>
            <person name="Murakumo K"/>
            <person name="Nishida K"/>
            <person name="Terakita A"/>
            <person name="Kuratani S"/>
            <person name="Sato K"/>
            <person name="Hyodo S Kuraku.S."/>
        </authorList>
    </citation>
    <scope>NUCLEOTIDE SEQUENCE [LARGE SCALE GENOMIC DNA]</scope>
</reference>
<evidence type="ECO:0000256" key="7">
    <source>
        <dbReference type="SAM" id="MobiDB-lite"/>
    </source>
</evidence>
<dbReference type="InterPro" id="IPR036910">
    <property type="entry name" value="HMG_box_dom_sf"/>
</dbReference>
<dbReference type="FunFam" id="1.10.30.10:FF:000003">
    <property type="entry name" value="Putative transcription factor SOX-6"/>
    <property type="match status" value="1"/>
</dbReference>
<evidence type="ECO:0000256" key="4">
    <source>
        <dbReference type="ARBA" id="ARBA00023242"/>
    </source>
</evidence>
<feature type="compositionally biased region" description="Basic and acidic residues" evidence="7">
    <location>
        <begin position="70"/>
        <end position="79"/>
    </location>
</feature>
<keyword evidence="2 5" id="KW-0238">DNA-binding</keyword>
<keyword evidence="6" id="KW-0175">Coiled coil</keyword>
<feature type="compositionally biased region" description="Polar residues" evidence="7">
    <location>
        <begin position="391"/>
        <end position="401"/>
    </location>
</feature>
<feature type="region of interest" description="Disordered" evidence="7">
    <location>
        <begin position="582"/>
        <end position="609"/>
    </location>
</feature>
<dbReference type="Proteomes" id="UP000287033">
    <property type="component" value="Unassembled WGS sequence"/>
</dbReference>
<dbReference type="CDD" id="cd22030">
    <property type="entry name" value="HMG-box_SoxD"/>
    <property type="match status" value="1"/>
</dbReference>
<dbReference type="GO" id="GO:0000978">
    <property type="term" value="F:RNA polymerase II cis-regulatory region sequence-specific DNA binding"/>
    <property type="evidence" value="ECO:0007669"/>
    <property type="project" value="TreeGrafter"/>
</dbReference>
<feature type="region of interest" description="Disordered" evidence="7">
    <location>
        <begin position="357"/>
        <end position="401"/>
    </location>
</feature>
<dbReference type="AlphaFoldDB" id="A0A401SVF0"/>
<dbReference type="EMBL" id="BEZZ01000589">
    <property type="protein sequence ID" value="GCC34343.1"/>
    <property type="molecule type" value="Genomic_DNA"/>
</dbReference>
<dbReference type="GO" id="GO:0000981">
    <property type="term" value="F:DNA-binding transcription factor activity, RNA polymerase II-specific"/>
    <property type="evidence" value="ECO:0007669"/>
    <property type="project" value="TreeGrafter"/>
</dbReference>
<feature type="compositionally biased region" description="Basic and acidic residues" evidence="7">
    <location>
        <begin position="582"/>
        <end position="591"/>
    </location>
</feature>
<feature type="domain" description="HMG box" evidence="8">
    <location>
        <begin position="422"/>
        <end position="490"/>
    </location>
</feature>
<protein>
    <recommendedName>
        <fullName evidence="8">HMG box domain-containing protein</fullName>
    </recommendedName>
</protein>
<dbReference type="Pfam" id="PF00505">
    <property type="entry name" value="HMG_box"/>
    <property type="match status" value="1"/>
</dbReference>
<comment type="caution">
    <text evidence="9">The sequence shown here is derived from an EMBL/GenBank/DDBJ whole genome shotgun (WGS) entry which is preliminary data.</text>
</comment>
<evidence type="ECO:0000256" key="5">
    <source>
        <dbReference type="PROSITE-ProRule" id="PRU00267"/>
    </source>
</evidence>
<dbReference type="GO" id="GO:0045165">
    <property type="term" value="P:cell fate commitment"/>
    <property type="evidence" value="ECO:0007669"/>
    <property type="project" value="TreeGrafter"/>
</dbReference>
<keyword evidence="1" id="KW-0805">Transcription regulation</keyword>
<dbReference type="PANTHER" id="PTHR45789:SF4">
    <property type="entry name" value="TRANSCRIPTION FACTOR SOX-13"/>
    <property type="match status" value="1"/>
</dbReference>
<evidence type="ECO:0000313" key="9">
    <source>
        <dbReference type="EMBL" id="GCC34343.1"/>
    </source>
</evidence>
<keyword evidence="10" id="KW-1185">Reference proteome</keyword>
<feature type="compositionally biased region" description="Polar residues" evidence="7">
    <location>
        <begin position="27"/>
        <end position="37"/>
    </location>
</feature>
<feature type="DNA-binding region" description="HMG box" evidence="5">
    <location>
        <begin position="422"/>
        <end position="490"/>
    </location>
</feature>
<dbReference type="InterPro" id="IPR051356">
    <property type="entry name" value="SOX/SOX-like_TF"/>
</dbReference>
<feature type="coiled-coil region" evidence="6">
    <location>
        <begin position="134"/>
        <end position="207"/>
    </location>
</feature>
<keyword evidence="4 5" id="KW-0539">Nucleus</keyword>
<dbReference type="OrthoDB" id="6247875at2759"/>
<evidence type="ECO:0000256" key="6">
    <source>
        <dbReference type="SAM" id="Coils"/>
    </source>
</evidence>
<dbReference type="PROSITE" id="PS50118">
    <property type="entry name" value="HMG_BOX_2"/>
    <property type="match status" value="1"/>
</dbReference>
<proteinExistence type="predicted"/>
<keyword evidence="3" id="KW-0804">Transcription</keyword>
<evidence type="ECO:0000259" key="8">
    <source>
        <dbReference type="PROSITE" id="PS50118"/>
    </source>
</evidence>
<evidence type="ECO:0000256" key="2">
    <source>
        <dbReference type="ARBA" id="ARBA00023125"/>
    </source>
</evidence>
<accession>A0A401SVF0</accession>
<dbReference type="InterPro" id="IPR009071">
    <property type="entry name" value="HMG_box_dom"/>
</dbReference>
<sequence>MDVNGDVIMVHDQVKVEEVEEERSGYGSLNMSFPSNPHSDRLPSKTAPGRDTLDFDRSGVVKQTHASSSPREEGQQDHSKFTNTLSNLERIDFTKNLTEVMPSIEKLLSSDWKDKLLEKCTLSSKDIKGTAESLAEKELQLLVMINQLSSLREQLLTAHAEQKNMAAMLFEKQQQQMELARQQQDQIARQQQQLIQQQHKINLLQQQIQQVNLPFVMIPAFPHSPQPLPVTSDPQLSLQMQPGLSCKPNDYALQLMPTPPAARRTPGLSPAHTHEETSQPLNLTSKTKGTDMSKSPSPPQAKLRRGPSPSSFVIPAELQSSTPTSLLTRGYAIEQDTIGKVMQSPKQIFLGKSRAVDGPAVNNSRKDKDSRVTESSLVKQGDDGKAASGNEDFNSCNDSEGNLTLAGSKGYETRGGSNHEHIKRPMNAFMVWAKDERRKILQTYPDMHNSSISKILGSRWKSMSNIEKQPYYEEQARLSRQHLEKYPDYKYKPRPKRTCIVDGKRLRVGEYKALMKYRRQEVQQCYSAGQQDQVHLHPSDMMYPGQIGMTSIPVQPAVSEHYRPCSPDPNMPVILNTRSLKPEQADAKETQLSDANGEMYEYGEEDDSDVEYRSDGELVVLAD</sequence>
<feature type="region of interest" description="Disordered" evidence="7">
    <location>
        <begin position="17"/>
        <end position="79"/>
    </location>
</feature>
<dbReference type="GO" id="GO:0005634">
    <property type="term" value="C:nucleus"/>
    <property type="evidence" value="ECO:0007669"/>
    <property type="project" value="UniProtKB-UniRule"/>
</dbReference>
<evidence type="ECO:0000256" key="1">
    <source>
        <dbReference type="ARBA" id="ARBA00023015"/>
    </source>
</evidence>
<dbReference type="STRING" id="137246.A0A401SVF0"/>